<comment type="caution">
    <text evidence="2">The sequence shown here is derived from an EMBL/GenBank/DDBJ whole genome shotgun (WGS) entry which is preliminary data.</text>
</comment>
<keyword evidence="3" id="KW-1185">Reference proteome</keyword>
<feature type="region of interest" description="Disordered" evidence="1">
    <location>
        <begin position="31"/>
        <end position="198"/>
    </location>
</feature>
<dbReference type="InterPro" id="IPR021036">
    <property type="entry name" value="Ribosomal_mS45"/>
</dbReference>
<proteinExistence type="predicted"/>
<feature type="compositionally biased region" description="Basic and acidic residues" evidence="1">
    <location>
        <begin position="320"/>
        <end position="333"/>
    </location>
</feature>
<evidence type="ECO:0008006" key="4">
    <source>
        <dbReference type="Google" id="ProtNLM"/>
    </source>
</evidence>
<feature type="compositionally biased region" description="Polar residues" evidence="1">
    <location>
        <begin position="57"/>
        <end position="69"/>
    </location>
</feature>
<dbReference type="AlphaFoldDB" id="A0AAN6GQL7"/>
<accession>A0AAN6GQL7</accession>
<feature type="region of interest" description="Disordered" evidence="1">
    <location>
        <begin position="313"/>
        <end position="357"/>
    </location>
</feature>
<protein>
    <recommendedName>
        <fullName evidence="4">37S ribosomal protein S35, mitochondrial</fullName>
    </recommendedName>
</protein>
<dbReference type="GO" id="GO:0003735">
    <property type="term" value="F:structural constituent of ribosome"/>
    <property type="evidence" value="ECO:0007669"/>
    <property type="project" value="TreeGrafter"/>
</dbReference>
<name>A0AAN6GQL7_9BASI</name>
<gene>
    <name evidence="2" type="ORF">OC846_002834</name>
</gene>
<feature type="region of interest" description="Disordered" evidence="1">
    <location>
        <begin position="380"/>
        <end position="407"/>
    </location>
</feature>
<organism evidence="2 3">
    <name type="scientific">Tilletia horrida</name>
    <dbReference type="NCBI Taxonomy" id="155126"/>
    <lineage>
        <taxon>Eukaryota</taxon>
        <taxon>Fungi</taxon>
        <taxon>Dikarya</taxon>
        <taxon>Basidiomycota</taxon>
        <taxon>Ustilaginomycotina</taxon>
        <taxon>Exobasidiomycetes</taxon>
        <taxon>Tilletiales</taxon>
        <taxon>Tilletiaceae</taxon>
        <taxon>Tilletia</taxon>
    </lineage>
</organism>
<sequence>MLGLARLTAAPAVRSRVAAATANAESCLASCIPASSSSSGRTFSSSSLALESDSSSGQGSDNKPTTSAIASARDRLRRFSSPQSRPIRSPLFPSPSSSSSSPSSRSSTSRPRFTPRAQQPPSDSQSSSRETSEQSDSYGQRRIGGRSRANFNARNREDAGAAPRDPRQPRGRRTAGPGGAAPGGRRTRGGGRRRGPTSILPFEQWIKGPIAARYKEVPSTRGPHWIGDTPFPLNPSFRPPAPVHAKVKDEIWRLHSSDPAKYTVRTLSGQFSISLPRVEAILRLKALEVEFGQQGIPLQTEFQSNMDRLLGAELRPNLNPERDPVPERKDHSPRGQIYEESSELAPTDQESAESESILGPALASIEAERNAAVQALPQRGVDRSAISPPRTLGSIRGATTTQAEAEAGVKKRAVLTVVNVSGRSYEGDGRIARNRKRAAKRKAVKAKQRAAREVIASKNVAQEQQVAS</sequence>
<reference evidence="2" key="1">
    <citation type="journal article" date="2023" name="PhytoFront">
        <title>Draft Genome Resources of Seven Strains of Tilletia horrida, Causal Agent of Kernel Smut of Rice.</title>
        <authorList>
            <person name="Khanal S."/>
            <person name="Antony Babu S."/>
            <person name="Zhou X.G."/>
        </authorList>
    </citation>
    <scope>NUCLEOTIDE SEQUENCE</scope>
    <source>
        <strain evidence="2">TX6</strain>
    </source>
</reference>
<feature type="compositionally biased region" description="Basic and acidic residues" evidence="1">
    <location>
        <begin position="154"/>
        <end position="168"/>
    </location>
</feature>
<evidence type="ECO:0000313" key="2">
    <source>
        <dbReference type="EMBL" id="KAK0552657.1"/>
    </source>
</evidence>
<feature type="compositionally biased region" description="Low complexity" evidence="1">
    <location>
        <begin position="84"/>
        <end position="137"/>
    </location>
</feature>
<dbReference type="GO" id="GO:0005763">
    <property type="term" value="C:mitochondrial small ribosomal subunit"/>
    <property type="evidence" value="ECO:0007669"/>
    <property type="project" value="TreeGrafter"/>
</dbReference>
<feature type="compositionally biased region" description="Low complexity" evidence="1">
    <location>
        <begin position="31"/>
        <end position="56"/>
    </location>
</feature>
<dbReference type="Pfam" id="PF12298">
    <property type="entry name" value="Bot1p"/>
    <property type="match status" value="1"/>
</dbReference>
<dbReference type="GO" id="GO:0032543">
    <property type="term" value="P:mitochondrial translation"/>
    <property type="evidence" value="ECO:0007669"/>
    <property type="project" value="TreeGrafter"/>
</dbReference>
<feature type="compositionally biased region" description="Basic residues" evidence="1">
    <location>
        <begin position="185"/>
        <end position="195"/>
    </location>
</feature>
<evidence type="ECO:0000313" key="3">
    <source>
        <dbReference type="Proteomes" id="UP001176517"/>
    </source>
</evidence>
<dbReference type="PANTHER" id="PTHR28158:SF1">
    <property type="entry name" value="SMALL RIBOSOMAL SUBUNIT PROTEIN MS45"/>
    <property type="match status" value="1"/>
</dbReference>
<evidence type="ECO:0000256" key="1">
    <source>
        <dbReference type="SAM" id="MobiDB-lite"/>
    </source>
</evidence>
<dbReference type="PANTHER" id="PTHR28158">
    <property type="entry name" value="37S RIBOSOMAL PROTEIN S35, MITOCHONDRIAL"/>
    <property type="match status" value="1"/>
</dbReference>
<dbReference type="Proteomes" id="UP001176517">
    <property type="component" value="Unassembled WGS sequence"/>
</dbReference>
<dbReference type="EMBL" id="JAPDMZ010000060">
    <property type="protein sequence ID" value="KAK0552657.1"/>
    <property type="molecule type" value="Genomic_DNA"/>
</dbReference>